<dbReference type="AlphaFoldDB" id="A0A1H9EHS3"/>
<proteinExistence type="predicted"/>
<keyword evidence="2" id="KW-1185">Reference proteome</keyword>
<reference evidence="2" key="1">
    <citation type="submission" date="2016-10" db="EMBL/GenBank/DDBJ databases">
        <authorList>
            <person name="Varghese N."/>
            <person name="Submissions S."/>
        </authorList>
    </citation>
    <scope>NUCLEOTIDE SEQUENCE [LARGE SCALE GENOMIC DNA]</scope>
    <source>
        <strain evidence="2">DSM 18887</strain>
    </source>
</reference>
<dbReference type="STRING" id="355243.SAMN03080615_00888"/>
<dbReference type="EMBL" id="FOGB01000002">
    <property type="protein sequence ID" value="SEQ24793.1"/>
    <property type="molecule type" value="Genomic_DNA"/>
</dbReference>
<sequence>MTILDTDIKLMASERLSDSADGGGMMSAVVVEDGVVNNLFPDISRLDRTYGRVNLRKAYAAVQTANKDMYYGSHAIITDAPADPRVSVVMFSTDSYTDERTDARDRIESYVVKGPVSDYTLLGDQLEGQRMVKLYSRVDAKLPEVGQVYLIREEDSSGELTGAEQYIRIDSVSHEIQEFEDDRGVFERRVYVLDIGSALRATFPGPQTASRFSSVSTPSVFRSTQVADASNYYGIVPLDTAISPGDMSIKATSMFGQLVPSATVESPVVDVQAGVDRQNLVAAGDPYSISVSYTLIAAGFSFGRAVVPGSVTLNLGNNATFEDDSNGNLICTSSISTTYGIVGTQYGTIEYDSGAVTGAKSYSTYGYTFTAAPAAAIYDTAHTAHETITLANRGYNYVKTLRPIPQPGTLFIDYMAQGEWYQMKDDGTGVLVDEAGGAGTIDYTTGSVVATLGALPDTESEIIYTWATPVHYEIRTTDPDVEPAYLTFTVSAGEILPGSLTLSWDAGGVVKTATDDGSGNLIGDGTGRVIYGLGQVGLKPTAMPDSGAVLTIDYDKGAIQAEDVSGYSMSGNNATFTVAAAPVEPGTFSASFSQNWSYDNQGFTTSTESGTKTVTVYDKGDGTLNNGGTINYATGAVSMPVNYSDSQGNSYFIGTYRSETRSGTISGNIAVHYQQDSVTPTAVSESAALPNVTLDLTPTTIRKIVPGSLEFIWNGKTHIDREGTIYTDWDRNTGAATAAGSIDYASGQISFDSYQGGGNNSLTIKTMLTKYGDWTAHDLYFRTPGAPLRPSSLYLRVNKPDGTLIGLTPNGQGVIDTNDAQGAVDYETGIVSVQFGRYVLESTLTAYNRTELWYSAADILEDGTIWVPDPVDPGTMKFNAVVYSTMPLDASILGLDPVRLPIDGRVPIIRSGDVIVIHSTKNETLSSPLSAGDVENLSRDQLASCYLIDQTGARVDSSLYTVNRETGVVTMANPADLSAYTEPLKAVHRIEDMALVNEAQINGQLALVGAISRAYDPADTFISSALIFGDIGSRVHHLFSQASWTSTWSDARIGSNTTAQYNDLLYPLQADNKNAIRDRWAIIFTSSTTFNVVGEVSGQIATGSTSINCAPINPITGEPYFTILADGWGSGWATNNVLRFNTDAAHAPIWIARTTISGTPTKADDSFKLQIRGDAD</sequence>
<name>A0A1H9EHS3_9GAMM</name>
<dbReference type="Proteomes" id="UP000198749">
    <property type="component" value="Unassembled WGS sequence"/>
</dbReference>
<evidence type="ECO:0000313" key="2">
    <source>
        <dbReference type="Proteomes" id="UP000198749"/>
    </source>
</evidence>
<evidence type="ECO:0000313" key="1">
    <source>
        <dbReference type="EMBL" id="SEQ24793.1"/>
    </source>
</evidence>
<dbReference type="OrthoDB" id="8477619at2"/>
<gene>
    <name evidence="1" type="ORF">SAMN03080615_00888</name>
</gene>
<protein>
    <submittedName>
        <fullName evidence="1">Uncharacterized protein</fullName>
    </submittedName>
</protein>
<dbReference type="RefSeq" id="WP_139203133.1">
    <property type="nucleotide sequence ID" value="NZ_AP025284.1"/>
</dbReference>
<organism evidence="1 2">
    <name type="scientific">Amphritea atlantica</name>
    <dbReference type="NCBI Taxonomy" id="355243"/>
    <lineage>
        <taxon>Bacteria</taxon>
        <taxon>Pseudomonadati</taxon>
        <taxon>Pseudomonadota</taxon>
        <taxon>Gammaproteobacteria</taxon>
        <taxon>Oceanospirillales</taxon>
        <taxon>Oceanospirillaceae</taxon>
        <taxon>Amphritea</taxon>
    </lineage>
</organism>
<accession>A0A1H9EHS3</accession>